<feature type="compositionally biased region" description="Basic and acidic residues" evidence="2">
    <location>
        <begin position="586"/>
        <end position="619"/>
    </location>
</feature>
<proteinExistence type="predicted"/>
<organism evidence="3 4">
    <name type="scientific">Marinobacter psychrophilus</name>
    <dbReference type="NCBI Taxonomy" id="330734"/>
    <lineage>
        <taxon>Bacteria</taxon>
        <taxon>Pseudomonadati</taxon>
        <taxon>Pseudomonadota</taxon>
        <taxon>Gammaproteobacteria</taxon>
        <taxon>Pseudomonadales</taxon>
        <taxon>Marinobacteraceae</taxon>
        <taxon>Marinobacter</taxon>
    </lineage>
</organism>
<feature type="compositionally biased region" description="Basic and acidic residues" evidence="2">
    <location>
        <begin position="553"/>
        <end position="571"/>
    </location>
</feature>
<gene>
    <name evidence="3" type="ORF">ABA45_02310</name>
</gene>
<keyword evidence="1" id="KW-0175">Coiled coil</keyword>
<protein>
    <submittedName>
        <fullName evidence="3">Uncharacterized protein</fullName>
    </submittedName>
</protein>
<dbReference type="InterPro" id="IPR027417">
    <property type="entry name" value="P-loop_NTPase"/>
</dbReference>
<evidence type="ECO:0000313" key="3">
    <source>
        <dbReference type="EMBL" id="AKO51393.1"/>
    </source>
</evidence>
<feature type="coiled-coil region" evidence="1">
    <location>
        <begin position="665"/>
        <end position="699"/>
    </location>
</feature>
<evidence type="ECO:0000313" key="4">
    <source>
        <dbReference type="Proteomes" id="UP000036406"/>
    </source>
</evidence>
<sequence>MNLGFDTFDTFRLKQLVFVNSAAYAYTQIRIDQHTALFGENNLGKTSMLNALKLFLLPEVNFRNCGSKFNFRGTNGNLYDGMASFRYYFPEDRTFIILEAENPHGDFCIVLHRGGATDKMEYARLVVPCPYARLEPLFWNIDADGNGGVGAPVESMTLQGVKTVLREMGGEPLSDWKTILERLFTNQPYDKKAGRYSLLPLRNGAGKREMDAWRKLVHLAFDISASDERTLPDTLATIIEGQKSRKEEELQLDLNAIVEEAYQLREEGDRITRIRNASDSWEKFDERFQDETQLRGHAAKAYADLNKSVEVEERRLQEALEKASGALNEAENRAETLGGIKRDTNNSVTNTAADVKATGKQVERLRKDINAAYTTLNEFPDGTPRQEIIKSLDEHIDQQSQAINGYDDKAVAQQEYAKTCGRLERNERQAKRLEEQLTNRTPALLDDLTVSDASILNSLNRSLGTTHGVLTQEQKQVFTQFSQQFLSEDGHLLLGDAQEGIALSDIPYHEYDAEKTRQYQQSHLDELKATVAHDKKQRDKLLEEATIGREEIARRRKQAESERSKAKDDKNALNALDANLQTVKSVESELRENEEKLEEQKRQHDMADAQWREADENRSKARQGHKTLQGQAQQVRLIRQRLDRIGRDANNVLEGRHKVIEPTPCEVSEANIETLEKSVDELSAQRNKVHEQLRKLLTMNILPNADSQAHLSSFTSDQVAEFHEQLKAMFNNLDTQEANYRHQVDRHNKTTHSQVEILRSAKQLVAAFISGINAEMGQFSISDLEEVRVDYKLHPRFEQLLADLEKADLLSDELQDNRVYEQLKAFQADFFNADARRTGILLSLDKILAGVHYKYRKRGEEGWTTNAQSNGTTMMITTNLLSVLMSRLMDGDAQVTMPLVMDEFGSLATQNMRTARQIAEEHGYCLFVANPNRDSKITQVLGNYVHLGLFHATQAYAENRTVVHHGLCESLARKGTLTRRLADTQIEGTPLSEEEADL</sequence>
<evidence type="ECO:0000256" key="2">
    <source>
        <dbReference type="SAM" id="MobiDB-lite"/>
    </source>
</evidence>
<reference evidence="3 4" key="1">
    <citation type="submission" date="2015-05" db="EMBL/GenBank/DDBJ databases">
        <title>Complete genome of Marinobacter psychrophilus strain 20041T isolated from sea-ice of the Canadian Basin.</title>
        <authorList>
            <person name="Song L."/>
            <person name="Ren L."/>
            <person name="Yu Y."/>
            <person name="Wang X."/>
        </authorList>
    </citation>
    <scope>NUCLEOTIDE SEQUENCE [LARGE SCALE GENOMIC DNA]</scope>
    <source>
        <strain evidence="3 4">20041</strain>
    </source>
</reference>
<feature type="coiled-coil region" evidence="1">
    <location>
        <begin position="302"/>
        <end position="333"/>
    </location>
</feature>
<dbReference type="EMBL" id="CP011494">
    <property type="protein sequence ID" value="AKO51393.1"/>
    <property type="molecule type" value="Genomic_DNA"/>
</dbReference>
<name>A0A0H4I0N7_9GAMM</name>
<dbReference type="SUPFAM" id="SSF52540">
    <property type="entry name" value="P-loop containing nucleoside triphosphate hydrolases"/>
    <property type="match status" value="1"/>
</dbReference>
<evidence type="ECO:0000256" key="1">
    <source>
        <dbReference type="SAM" id="Coils"/>
    </source>
</evidence>
<feature type="region of interest" description="Disordered" evidence="2">
    <location>
        <begin position="553"/>
        <end position="634"/>
    </location>
</feature>
<dbReference type="PATRIC" id="fig|330734.3.peg.516"/>
<dbReference type="RefSeq" id="WP_048384152.1">
    <property type="nucleotide sequence ID" value="NZ_CP011494.1"/>
</dbReference>
<dbReference type="KEGG" id="mpq:ABA45_02310"/>
<dbReference type="AlphaFoldDB" id="A0A0H4I0N7"/>
<dbReference type="Proteomes" id="UP000036406">
    <property type="component" value="Chromosome"/>
</dbReference>
<keyword evidence="4" id="KW-1185">Reference proteome</keyword>
<dbReference type="STRING" id="330734.ABA45_02310"/>
<accession>A0A0H4I0N7</accession>